<sequence length="89" mass="10560">MMRPTARRLVRVVPRKALNIPEHKIFNRPSPQFEDLQKPTFMDLLMQRKADAGDAWPANLRLEPQLKKVQFKEVEPRVRSALKRLTKER</sequence>
<gene>
    <name evidence="1" type="ORF">JR316_008582</name>
</gene>
<proteinExistence type="predicted"/>
<accession>A0A8H7XTD6</accession>
<name>A0A8H7XTD6_PSICU</name>
<reference evidence="1" key="1">
    <citation type="submission" date="2021-02" db="EMBL/GenBank/DDBJ databases">
        <title>Psilocybe cubensis genome.</title>
        <authorList>
            <person name="Mckernan K.J."/>
            <person name="Crawford S."/>
            <person name="Trippe A."/>
            <person name="Kane L.T."/>
            <person name="Mclaughlin S."/>
        </authorList>
    </citation>
    <scope>NUCLEOTIDE SEQUENCE [LARGE SCALE GENOMIC DNA]</scope>
    <source>
        <strain evidence="1">MGC-MH-2018</strain>
    </source>
</reference>
<dbReference type="OrthoDB" id="3237970at2759"/>
<dbReference type="EMBL" id="JAFIQS010000008">
    <property type="protein sequence ID" value="KAG5166493.1"/>
    <property type="molecule type" value="Genomic_DNA"/>
</dbReference>
<dbReference type="AlphaFoldDB" id="A0A8H7XTD6"/>
<protein>
    <submittedName>
        <fullName evidence="1">Uncharacterized protein</fullName>
    </submittedName>
</protein>
<evidence type="ECO:0000313" key="1">
    <source>
        <dbReference type="EMBL" id="KAG5166493.1"/>
    </source>
</evidence>
<organism evidence="1">
    <name type="scientific">Psilocybe cubensis</name>
    <name type="common">Psychedelic mushroom</name>
    <name type="synonym">Stropharia cubensis</name>
    <dbReference type="NCBI Taxonomy" id="181762"/>
    <lineage>
        <taxon>Eukaryota</taxon>
        <taxon>Fungi</taxon>
        <taxon>Dikarya</taxon>
        <taxon>Basidiomycota</taxon>
        <taxon>Agaricomycotina</taxon>
        <taxon>Agaricomycetes</taxon>
        <taxon>Agaricomycetidae</taxon>
        <taxon>Agaricales</taxon>
        <taxon>Agaricineae</taxon>
        <taxon>Strophariaceae</taxon>
        <taxon>Psilocybe</taxon>
    </lineage>
</organism>
<comment type="caution">
    <text evidence="1">The sequence shown here is derived from an EMBL/GenBank/DDBJ whole genome shotgun (WGS) entry which is preliminary data.</text>
</comment>